<dbReference type="AlphaFoldDB" id="A9UP79"/>
<dbReference type="GO" id="GO:0005739">
    <property type="term" value="C:mitochondrion"/>
    <property type="evidence" value="ECO:0000318"/>
    <property type="project" value="GO_Central"/>
</dbReference>
<dbReference type="GO" id="GO:0006412">
    <property type="term" value="P:translation"/>
    <property type="evidence" value="ECO:0007669"/>
    <property type="project" value="InterPro"/>
</dbReference>
<dbReference type="PANTHER" id="PTHR15892:SF2">
    <property type="entry name" value="LARGE RIBOSOMAL SUBUNIT PROTEIN UL30M"/>
    <property type="match status" value="1"/>
</dbReference>
<evidence type="ECO:0000256" key="3">
    <source>
        <dbReference type="ARBA" id="ARBA00023274"/>
    </source>
</evidence>
<evidence type="ECO:0000313" key="7">
    <source>
        <dbReference type="Proteomes" id="UP000001357"/>
    </source>
</evidence>
<dbReference type="STRING" id="81824.A9UP79"/>
<dbReference type="KEGG" id="mbr:MONBRDRAFT_30785"/>
<accession>A9UP79</accession>
<dbReference type="SUPFAM" id="SSF55129">
    <property type="entry name" value="Ribosomal protein L30p/L7e"/>
    <property type="match status" value="1"/>
</dbReference>
<keyword evidence="7" id="KW-1185">Reference proteome</keyword>
<dbReference type="RefSeq" id="XP_001742135.1">
    <property type="nucleotide sequence ID" value="XM_001742083.1"/>
</dbReference>
<protein>
    <recommendedName>
        <fullName evidence="4">Large ribosomal subunit protein uL30m</fullName>
    </recommendedName>
</protein>
<name>A9UP79_MONBE</name>
<organism evidence="6 7">
    <name type="scientific">Monosiga brevicollis</name>
    <name type="common">Choanoflagellate</name>
    <dbReference type="NCBI Taxonomy" id="81824"/>
    <lineage>
        <taxon>Eukaryota</taxon>
        <taxon>Choanoflagellata</taxon>
        <taxon>Craspedida</taxon>
        <taxon>Salpingoecidae</taxon>
        <taxon>Monosiga</taxon>
    </lineage>
</organism>
<dbReference type="NCBIfam" id="TIGR01308">
    <property type="entry name" value="rpmD_bact"/>
    <property type="match status" value="1"/>
</dbReference>
<dbReference type="EMBL" id="CH991543">
    <property type="protein sequence ID" value="EDQ92373.1"/>
    <property type="molecule type" value="Genomic_DNA"/>
</dbReference>
<evidence type="ECO:0000256" key="1">
    <source>
        <dbReference type="ARBA" id="ARBA00007594"/>
    </source>
</evidence>
<feature type="domain" description="Large ribosomal subunit protein uL30-like ferredoxin-like fold" evidence="5">
    <location>
        <begin position="18"/>
        <end position="67"/>
    </location>
</feature>
<proteinExistence type="inferred from homology"/>
<dbReference type="InterPro" id="IPR016082">
    <property type="entry name" value="Ribosomal_uL30_ferredoxin-like"/>
</dbReference>
<evidence type="ECO:0000256" key="4">
    <source>
        <dbReference type="ARBA" id="ARBA00035281"/>
    </source>
</evidence>
<dbReference type="GO" id="GO:0015934">
    <property type="term" value="C:large ribosomal subunit"/>
    <property type="evidence" value="ECO:0007669"/>
    <property type="project" value="InterPro"/>
</dbReference>
<dbReference type="InParanoid" id="A9UP79"/>
<reference evidence="6 7" key="1">
    <citation type="journal article" date="2008" name="Nature">
        <title>The genome of the choanoflagellate Monosiga brevicollis and the origin of metazoans.</title>
        <authorList>
            <consortium name="JGI Sequencing"/>
            <person name="King N."/>
            <person name="Westbrook M.J."/>
            <person name="Young S.L."/>
            <person name="Kuo A."/>
            <person name="Abedin M."/>
            <person name="Chapman J."/>
            <person name="Fairclough S."/>
            <person name="Hellsten U."/>
            <person name="Isogai Y."/>
            <person name="Letunic I."/>
            <person name="Marr M."/>
            <person name="Pincus D."/>
            <person name="Putnam N."/>
            <person name="Rokas A."/>
            <person name="Wright K.J."/>
            <person name="Zuzow R."/>
            <person name="Dirks W."/>
            <person name="Good M."/>
            <person name="Goodstein D."/>
            <person name="Lemons D."/>
            <person name="Li W."/>
            <person name="Lyons J.B."/>
            <person name="Morris A."/>
            <person name="Nichols S."/>
            <person name="Richter D.J."/>
            <person name="Salamov A."/>
            <person name="Bork P."/>
            <person name="Lim W.A."/>
            <person name="Manning G."/>
            <person name="Miller W.T."/>
            <person name="McGinnis W."/>
            <person name="Shapiro H."/>
            <person name="Tjian R."/>
            <person name="Grigoriev I.V."/>
            <person name="Rokhsar D."/>
        </authorList>
    </citation>
    <scope>NUCLEOTIDE SEQUENCE [LARGE SCALE GENOMIC DNA]</scope>
    <source>
        <strain evidence="7">MX1 / ATCC 50154</strain>
    </source>
</reference>
<dbReference type="eggNOG" id="KOG4799">
    <property type="taxonomic scope" value="Eukaryota"/>
</dbReference>
<gene>
    <name evidence="6" type="ORF">MONBRDRAFT_30785</name>
</gene>
<dbReference type="OMA" id="NSVVIHK"/>
<dbReference type="CDD" id="cd01658">
    <property type="entry name" value="Ribosomal_L30"/>
    <property type="match status" value="1"/>
</dbReference>
<dbReference type="GO" id="GO:0003735">
    <property type="term" value="F:structural constituent of ribosome"/>
    <property type="evidence" value="ECO:0007669"/>
    <property type="project" value="InterPro"/>
</dbReference>
<evidence type="ECO:0000259" key="5">
    <source>
        <dbReference type="Pfam" id="PF00327"/>
    </source>
</evidence>
<dbReference type="PANTHER" id="PTHR15892">
    <property type="entry name" value="MITOCHONDRIAL RIBOSOMAL PROTEIN L30"/>
    <property type="match status" value="1"/>
</dbReference>
<sequence>MASVAVKAAAAAPHKLHLVRLVRSPIRNPESIRNTLKALGLHRRNQTVIHKNTSAVNGQLAKVLHLVDVRPVVFDAAASRIPGAPLVGDDGVVRGFTEEQLMQSAERIISQTTPTQQQ</sequence>
<dbReference type="InterPro" id="IPR005996">
    <property type="entry name" value="Ribosomal_uL30_bac-type"/>
</dbReference>
<evidence type="ECO:0000313" key="6">
    <source>
        <dbReference type="EMBL" id="EDQ92373.1"/>
    </source>
</evidence>
<dbReference type="GeneID" id="5887847"/>
<dbReference type="Proteomes" id="UP000001357">
    <property type="component" value="Unassembled WGS sequence"/>
</dbReference>
<evidence type="ECO:0000256" key="2">
    <source>
        <dbReference type="ARBA" id="ARBA00022980"/>
    </source>
</evidence>
<comment type="similarity">
    <text evidence="1">Belongs to the universal ribosomal protein uL30 family.</text>
</comment>
<keyword evidence="2" id="KW-0689">Ribosomal protein</keyword>
<dbReference type="Gene3D" id="3.30.1390.20">
    <property type="entry name" value="Ribosomal protein L30, ferredoxin-like fold domain"/>
    <property type="match status" value="1"/>
</dbReference>
<dbReference type="InterPro" id="IPR036919">
    <property type="entry name" value="Ribo_uL30_ferredoxin-like_sf"/>
</dbReference>
<dbReference type="Pfam" id="PF00327">
    <property type="entry name" value="Ribosomal_L30"/>
    <property type="match status" value="1"/>
</dbReference>
<keyword evidence="3" id="KW-0687">Ribonucleoprotein</keyword>